<proteinExistence type="predicted"/>
<dbReference type="EMBL" id="PXXU01000085">
    <property type="protein sequence ID" value="PSJ16011.1"/>
    <property type="molecule type" value="Genomic_DNA"/>
</dbReference>
<gene>
    <name evidence="1" type="ORF">C7H79_15875</name>
</gene>
<sequence length="186" mass="21272">MNITLNNLHWIHYIESLRKGDKKQSSYLSKWRILSRFEMLENGTEHFKFAGGEEPNKLLFELNLMSANRNLDEIKNHKLENSAGALTCLGNKYSNDFIISGIIVLNDGAYDEAISSARLSTFTFSQFILSLEGLEPPKSNNAIPIWNNVNNKNLKISHVQTNFHYGHTHLTEFYTKNQPATLVRSL</sequence>
<evidence type="ECO:0000313" key="1">
    <source>
        <dbReference type="EMBL" id="PSJ16011.1"/>
    </source>
</evidence>
<comment type="caution">
    <text evidence="1">The sequence shown here is derived from an EMBL/GenBank/DDBJ whole genome shotgun (WGS) entry which is preliminary data.</text>
</comment>
<keyword evidence="2" id="KW-1185">Reference proteome</keyword>
<organism evidence="1 2">
    <name type="scientific">Nitrosomonas supralitoralis</name>
    <dbReference type="NCBI Taxonomy" id="2116706"/>
    <lineage>
        <taxon>Bacteria</taxon>
        <taxon>Pseudomonadati</taxon>
        <taxon>Pseudomonadota</taxon>
        <taxon>Betaproteobacteria</taxon>
        <taxon>Nitrosomonadales</taxon>
        <taxon>Nitrosomonadaceae</taxon>
        <taxon>Nitrosomonas</taxon>
    </lineage>
</organism>
<reference evidence="1 2" key="1">
    <citation type="submission" date="2018-03" db="EMBL/GenBank/DDBJ databases">
        <title>Draft genome of Nitrosomonas supralitoralis APG5.</title>
        <authorList>
            <person name="Urakawa H."/>
            <person name="Lopez J.V."/>
        </authorList>
    </citation>
    <scope>NUCLEOTIDE SEQUENCE [LARGE SCALE GENOMIC DNA]</scope>
    <source>
        <strain evidence="1 2">APG5</strain>
    </source>
</reference>
<dbReference type="OrthoDB" id="8551470at2"/>
<dbReference type="AlphaFoldDB" id="A0A2P7NRA1"/>
<name>A0A2P7NRA1_9PROT</name>
<dbReference type="RefSeq" id="WP_106708239.1">
    <property type="nucleotide sequence ID" value="NZ_PXXU01000085.1"/>
</dbReference>
<dbReference type="Proteomes" id="UP000241912">
    <property type="component" value="Unassembled WGS sequence"/>
</dbReference>
<accession>A0A2P7NRA1</accession>
<evidence type="ECO:0000313" key="2">
    <source>
        <dbReference type="Proteomes" id="UP000241912"/>
    </source>
</evidence>
<protein>
    <submittedName>
        <fullName evidence="1">Uncharacterized protein</fullName>
    </submittedName>
</protein>